<dbReference type="EMBL" id="JMQN01000057">
    <property type="protein sequence ID" value="KEA62007.1"/>
    <property type="molecule type" value="Genomic_DNA"/>
</dbReference>
<feature type="transmembrane region" description="Helical" evidence="14">
    <location>
        <begin position="38"/>
        <end position="59"/>
    </location>
</feature>
<comment type="similarity">
    <text evidence="14">Belongs to the NqrDE/RnfAE family.</text>
</comment>
<evidence type="ECO:0000256" key="6">
    <source>
        <dbReference type="ARBA" id="ARBA00022967"/>
    </source>
</evidence>
<gene>
    <name evidence="14" type="primary">nqrE</name>
    <name evidence="15" type="ORF">ADIMK_3668</name>
</gene>
<dbReference type="GO" id="GO:0005886">
    <property type="term" value="C:plasma membrane"/>
    <property type="evidence" value="ECO:0007669"/>
    <property type="project" value="UniProtKB-SubCell"/>
</dbReference>
<evidence type="ECO:0000313" key="16">
    <source>
        <dbReference type="Proteomes" id="UP000028252"/>
    </source>
</evidence>
<evidence type="ECO:0000313" key="15">
    <source>
        <dbReference type="EMBL" id="KEA62007.1"/>
    </source>
</evidence>
<keyword evidence="8 14" id="KW-0520">NAD</keyword>
<dbReference type="Proteomes" id="UP000028252">
    <property type="component" value="Unassembled WGS sequence"/>
</dbReference>
<keyword evidence="9 14" id="KW-0915">Sodium</keyword>
<keyword evidence="2 14" id="KW-0813">Transport</keyword>
<dbReference type="GO" id="GO:0006814">
    <property type="term" value="P:sodium ion transport"/>
    <property type="evidence" value="ECO:0007669"/>
    <property type="project" value="UniProtKB-UniRule"/>
</dbReference>
<keyword evidence="16" id="KW-1185">Reference proteome</keyword>
<reference evidence="15 16" key="1">
    <citation type="submission" date="2014-04" db="EMBL/GenBank/DDBJ databases">
        <title>Marinobacterium kochiensis sp. nov., isolated from sediment sample collected from Kochi backwaters in Kerala, India.</title>
        <authorList>
            <person name="Singh A."/>
            <person name="Pinnaka A.K."/>
        </authorList>
    </citation>
    <scope>NUCLEOTIDE SEQUENCE [LARGE SCALE GENOMIC DNA]</scope>
    <source>
        <strain evidence="15 16">AK27</strain>
    </source>
</reference>
<dbReference type="AlphaFoldDB" id="A0A081FU02"/>
<feature type="transmembrane region" description="Helical" evidence="14">
    <location>
        <begin position="109"/>
        <end position="132"/>
    </location>
</feature>
<keyword evidence="11 14" id="KW-0830">Ubiquinone</keyword>
<evidence type="ECO:0000256" key="1">
    <source>
        <dbReference type="ARBA" id="ARBA00004127"/>
    </source>
</evidence>
<sequence>MEQYISLAVKAIFVENMALAFFLGMCTFLAISKKVQTAIGLGVAVVVVLVITVPVNNLIYNHLLREGALAWAGYPDVDLSFLGYISYIGVIAAIVQILEMFLDKFVPALYNALGVFLPLITVNCAIMGAALFMVERDYTFGESVVYGAGAGLGWAFAITALAGIREKLKYSDVPEGLRGLGITFITVGLMSLGFMSFSGVQL</sequence>
<dbReference type="GO" id="GO:0009276">
    <property type="term" value="C:Gram-negative-bacterium-type cell wall"/>
    <property type="evidence" value="ECO:0007669"/>
    <property type="project" value="InterPro"/>
</dbReference>
<dbReference type="STRING" id="1232683.ADIMK_3668"/>
<dbReference type="PIRSF" id="PIRSF006102">
    <property type="entry name" value="NQR_DE"/>
    <property type="match status" value="1"/>
</dbReference>
<feature type="transmembrane region" description="Helical" evidence="14">
    <location>
        <begin position="176"/>
        <end position="197"/>
    </location>
</feature>
<dbReference type="GO" id="GO:0016655">
    <property type="term" value="F:oxidoreductase activity, acting on NAD(P)H, quinone or similar compound as acceptor"/>
    <property type="evidence" value="ECO:0007669"/>
    <property type="project" value="UniProtKB-UniRule"/>
</dbReference>
<evidence type="ECO:0000256" key="5">
    <source>
        <dbReference type="ARBA" id="ARBA00022692"/>
    </source>
</evidence>
<evidence type="ECO:0000256" key="2">
    <source>
        <dbReference type="ARBA" id="ARBA00022448"/>
    </source>
</evidence>
<dbReference type="Pfam" id="PF02508">
    <property type="entry name" value="Rnf-Nqr"/>
    <property type="match status" value="1"/>
</dbReference>
<dbReference type="HAMAP" id="MF_00429">
    <property type="entry name" value="NqrE"/>
    <property type="match status" value="1"/>
</dbReference>
<comment type="function">
    <text evidence="14">NQR complex catalyzes the reduction of ubiquinone-1 to ubiquinol by two successive reactions, coupled with the transport of Na(+) ions from the cytoplasm to the periplasm. NqrA to NqrE are probably involved in the second step, the conversion of ubisemiquinone to ubiquinol.</text>
</comment>
<dbReference type="GO" id="GO:0012505">
    <property type="term" value="C:endomembrane system"/>
    <property type="evidence" value="ECO:0007669"/>
    <property type="project" value="UniProtKB-SubCell"/>
</dbReference>
<keyword evidence="13 14" id="KW-0739">Sodium transport</keyword>
<dbReference type="PANTHER" id="PTHR30335:SF1">
    <property type="entry name" value="NA(+)-TRANSLOCATING NADH-QUINONE REDUCTASE SUBUNIT E"/>
    <property type="match status" value="1"/>
</dbReference>
<feature type="transmembrane region" description="Helical" evidence="14">
    <location>
        <begin position="79"/>
        <end position="102"/>
    </location>
</feature>
<organism evidence="15 16">
    <name type="scientific">Marinobacterium lacunae</name>
    <dbReference type="NCBI Taxonomy" id="1232683"/>
    <lineage>
        <taxon>Bacteria</taxon>
        <taxon>Pseudomonadati</taxon>
        <taxon>Pseudomonadota</taxon>
        <taxon>Gammaproteobacteria</taxon>
        <taxon>Oceanospirillales</taxon>
        <taxon>Oceanospirillaceae</taxon>
        <taxon>Marinobacterium</taxon>
    </lineage>
</organism>
<keyword evidence="6 14" id="KW-1278">Translocase</keyword>
<evidence type="ECO:0000256" key="11">
    <source>
        <dbReference type="ARBA" id="ARBA00023075"/>
    </source>
</evidence>
<evidence type="ECO:0000256" key="8">
    <source>
        <dbReference type="ARBA" id="ARBA00023027"/>
    </source>
</evidence>
<evidence type="ECO:0000256" key="3">
    <source>
        <dbReference type="ARBA" id="ARBA00022475"/>
    </source>
</evidence>
<dbReference type="GO" id="GO:0022904">
    <property type="term" value="P:respiratory electron transport chain"/>
    <property type="evidence" value="ECO:0007669"/>
    <property type="project" value="InterPro"/>
</dbReference>
<feature type="transmembrane region" description="Helical" evidence="14">
    <location>
        <begin position="144"/>
        <end position="164"/>
    </location>
</feature>
<keyword evidence="5 14" id="KW-0812">Transmembrane</keyword>
<evidence type="ECO:0000256" key="9">
    <source>
        <dbReference type="ARBA" id="ARBA00023053"/>
    </source>
</evidence>
<evidence type="ECO:0000256" key="14">
    <source>
        <dbReference type="HAMAP-Rule" id="MF_00429"/>
    </source>
</evidence>
<dbReference type="InterPro" id="IPR050133">
    <property type="entry name" value="NqrDE/RnfAE_oxidrdctase"/>
</dbReference>
<name>A0A081FU02_9GAMM</name>
<keyword evidence="10 14" id="KW-0406">Ion transport</keyword>
<comment type="subcellular location">
    <subcellularLocation>
        <location evidence="14">Cell membrane</location>
        <topology evidence="14">Multi-pass membrane protein</topology>
    </subcellularLocation>
    <subcellularLocation>
        <location evidence="1">Endomembrane system</location>
        <topology evidence="1">Multi-pass membrane protein</topology>
    </subcellularLocation>
</comment>
<evidence type="ECO:0000256" key="12">
    <source>
        <dbReference type="ARBA" id="ARBA00023136"/>
    </source>
</evidence>
<dbReference type="NCBIfam" id="TIGR01940">
    <property type="entry name" value="nqrE"/>
    <property type="match status" value="1"/>
</dbReference>
<dbReference type="EC" id="7.2.1.1" evidence="14"/>
<dbReference type="InterPro" id="IPR010967">
    <property type="entry name" value="NqrE"/>
</dbReference>
<evidence type="ECO:0000256" key="4">
    <source>
        <dbReference type="ARBA" id="ARBA00022519"/>
    </source>
</evidence>
<feature type="transmembrane region" description="Helical" evidence="14">
    <location>
        <begin position="12"/>
        <end position="31"/>
    </location>
</feature>
<dbReference type="PATRIC" id="fig|1232683.4.peg.3608"/>
<dbReference type="RefSeq" id="WP_036191189.1">
    <property type="nucleotide sequence ID" value="NZ_JMQN01000057.1"/>
</dbReference>
<comment type="subunit">
    <text evidence="14">Composed of six subunits; NqrA, NqrB, NqrC, NqrD, NqrE and NqrF.</text>
</comment>
<dbReference type="eggNOG" id="COG2209">
    <property type="taxonomic scope" value="Bacteria"/>
</dbReference>
<comment type="caution">
    <text evidence="15">The sequence shown here is derived from an EMBL/GenBank/DDBJ whole genome shotgun (WGS) entry which is preliminary data.</text>
</comment>
<keyword evidence="3 14" id="KW-1003">Cell membrane</keyword>
<evidence type="ECO:0000256" key="7">
    <source>
        <dbReference type="ARBA" id="ARBA00022989"/>
    </source>
</evidence>
<keyword evidence="4" id="KW-0997">Cell inner membrane</keyword>
<dbReference type="OrthoDB" id="9803631at2"/>
<protein>
    <recommendedName>
        <fullName evidence="14">Na(+)-translocating NADH-quinone reductase subunit E</fullName>
        <shortName evidence="14">Na(+)-NQR subunit E</shortName>
        <shortName evidence="14">Na(+)-translocating NQR subunit E</shortName>
        <ecNumber evidence="14">7.2.1.1</ecNumber>
    </recommendedName>
    <alternativeName>
        <fullName evidence="14">NQR complex subunit E</fullName>
    </alternativeName>
    <alternativeName>
        <fullName evidence="14">NQR-1 subunit E</fullName>
    </alternativeName>
</protein>
<dbReference type="InterPro" id="IPR003667">
    <property type="entry name" value="NqrDE/RnfAE"/>
</dbReference>
<dbReference type="PANTHER" id="PTHR30335">
    <property type="entry name" value="INTEGRAL MEMBRANE PROTEIN OF SOXR-REDUCING COMPLEX"/>
    <property type="match status" value="1"/>
</dbReference>
<accession>A0A081FU02</accession>
<keyword evidence="12 14" id="KW-0472">Membrane</keyword>
<keyword evidence="7 14" id="KW-1133">Transmembrane helix</keyword>
<evidence type="ECO:0000256" key="13">
    <source>
        <dbReference type="ARBA" id="ARBA00023201"/>
    </source>
</evidence>
<evidence type="ECO:0000256" key="10">
    <source>
        <dbReference type="ARBA" id="ARBA00023065"/>
    </source>
</evidence>
<keyword evidence="15" id="KW-0560">Oxidoreductase</keyword>
<comment type="catalytic activity">
    <reaction evidence="14">
        <text>a ubiquinone + n Na(+)(in) + NADH + H(+) = a ubiquinol + n Na(+)(out) + NAD(+)</text>
        <dbReference type="Rhea" id="RHEA:47748"/>
        <dbReference type="Rhea" id="RHEA-COMP:9565"/>
        <dbReference type="Rhea" id="RHEA-COMP:9566"/>
        <dbReference type="ChEBI" id="CHEBI:15378"/>
        <dbReference type="ChEBI" id="CHEBI:16389"/>
        <dbReference type="ChEBI" id="CHEBI:17976"/>
        <dbReference type="ChEBI" id="CHEBI:29101"/>
        <dbReference type="ChEBI" id="CHEBI:57540"/>
        <dbReference type="ChEBI" id="CHEBI:57945"/>
        <dbReference type="EC" id="7.2.1.1"/>
    </reaction>
</comment>
<proteinExistence type="inferred from homology"/>